<evidence type="ECO:0000313" key="2">
    <source>
        <dbReference type="EMBL" id="AZQ94281.1"/>
    </source>
</evidence>
<accession>A0A3Q9GDY6</accession>
<reference evidence="1 3" key="1">
    <citation type="submission" date="2018-12" db="EMBL/GenBank/DDBJ databases">
        <title>Persistence of Moraxella catarrhalis in Chronic Obstructive Pulmonary Disease and Regulation of the Hag/MID Adhesin.</title>
        <authorList>
            <person name="Murphy T."/>
            <person name="Zhao X."/>
            <person name="Vyas G."/>
            <person name="Aluvathingal J."/>
            <person name="Nadendla S."/>
            <person name="Tallon L."/>
            <person name="Tettelin H."/>
        </authorList>
    </citation>
    <scope>NUCLEOTIDE SEQUENCE [LARGE SCALE GENOMIC DNA]</scope>
    <source>
        <strain evidence="1 3">46P58B1</strain>
    </source>
</reference>
<dbReference type="Proteomes" id="UP000280228">
    <property type="component" value="Chromosome"/>
</dbReference>
<gene>
    <name evidence="1" type="ORF">EJK53_1570</name>
    <name evidence="2" type="ORF">EJK53_1644</name>
</gene>
<dbReference type="EMBL" id="CP034662">
    <property type="protein sequence ID" value="AZQ94281.1"/>
    <property type="molecule type" value="Genomic_DNA"/>
</dbReference>
<organism evidence="1 3">
    <name type="scientific">Moraxella catarrhalis</name>
    <name type="common">Branhamella catarrhalis</name>
    <dbReference type="NCBI Taxonomy" id="480"/>
    <lineage>
        <taxon>Bacteria</taxon>
        <taxon>Pseudomonadati</taxon>
        <taxon>Pseudomonadota</taxon>
        <taxon>Gammaproteobacteria</taxon>
        <taxon>Moraxellales</taxon>
        <taxon>Moraxellaceae</taxon>
        <taxon>Moraxella</taxon>
    </lineage>
</organism>
<name>A0A3Q9GDY6_MORCA</name>
<dbReference type="EMBL" id="CP034662">
    <property type="protein sequence ID" value="AZQ93739.1"/>
    <property type="molecule type" value="Genomic_DNA"/>
</dbReference>
<evidence type="ECO:0000313" key="1">
    <source>
        <dbReference type="EMBL" id="AZQ93739.1"/>
    </source>
</evidence>
<dbReference type="AlphaFoldDB" id="A0A3Q9GDY6"/>
<proteinExistence type="predicted"/>
<protein>
    <submittedName>
        <fullName evidence="1">Uncharacterized protein</fullName>
    </submittedName>
</protein>
<evidence type="ECO:0000313" key="3">
    <source>
        <dbReference type="Proteomes" id="UP000280228"/>
    </source>
</evidence>
<sequence length="165" mass="17943">MEQMISNAKNPNSISVKSLQTRLNHVIEQIDRIDPMHLIQKAVITFRGKPVNGSKSISADFSAKALESLTDMVTSIAASATNTLSYHGAIPNKSQHNLQITGTAVGSFGFELSLPSPQDDLIDGSKNDTAYTLNHIQQLLQYGISGTDEQVSELIKIQPTVEYDS</sequence>